<dbReference type="RefSeq" id="WP_039097469.1">
    <property type="nucleotide sequence ID" value="NZ_JTDN01000002.1"/>
</dbReference>
<evidence type="ECO:0000256" key="2">
    <source>
        <dbReference type="PROSITE-ProRule" id="PRU01379"/>
    </source>
</evidence>
<dbReference type="PROSITE" id="PS52035">
    <property type="entry name" value="PEPTIDASE_M14"/>
    <property type="match status" value="1"/>
</dbReference>
<evidence type="ECO:0000256" key="1">
    <source>
        <dbReference type="ARBA" id="ARBA00001947"/>
    </source>
</evidence>
<proteinExistence type="inferred from homology"/>
<dbReference type="Pfam" id="PF18027">
    <property type="entry name" value="Pepdidase_M14_N"/>
    <property type="match status" value="1"/>
</dbReference>
<comment type="similarity">
    <text evidence="2">Belongs to the peptidase M14 family.</text>
</comment>
<name>A0A0B2BU80_9SPHN</name>
<feature type="active site" description="Proton donor/acceptor" evidence="2">
    <location>
        <position position="338"/>
    </location>
</feature>
<reference evidence="4 5" key="1">
    <citation type="submission" date="2014-11" db="EMBL/GenBank/DDBJ databases">
        <title>Draft genome sequence of Kirrobacter mercurialis.</title>
        <authorList>
            <person name="Coil D.A."/>
            <person name="Eisen J.A."/>
        </authorList>
    </citation>
    <scope>NUCLEOTIDE SEQUENCE [LARGE SCALE GENOMIC DNA]</scope>
    <source>
        <strain evidence="4 5">Coronado</strain>
    </source>
</reference>
<keyword evidence="5" id="KW-1185">Reference proteome</keyword>
<dbReference type="PANTHER" id="PTHR12756:SF11">
    <property type="entry name" value="CYTOSOLIC CARBOXYPEPTIDASE 1"/>
    <property type="match status" value="1"/>
</dbReference>
<dbReference type="Proteomes" id="UP000030988">
    <property type="component" value="Unassembled WGS sequence"/>
</dbReference>
<protein>
    <recommendedName>
        <fullName evidence="3">Peptidase M14 domain-containing protein</fullName>
    </recommendedName>
</protein>
<dbReference type="Gene3D" id="2.60.40.3120">
    <property type="match status" value="1"/>
</dbReference>
<evidence type="ECO:0000259" key="3">
    <source>
        <dbReference type="PROSITE" id="PS52035"/>
    </source>
</evidence>
<dbReference type="GO" id="GO:0004181">
    <property type="term" value="F:metallocarboxypeptidase activity"/>
    <property type="evidence" value="ECO:0007669"/>
    <property type="project" value="InterPro"/>
</dbReference>
<comment type="cofactor">
    <cofactor evidence="1">
        <name>Zn(2+)</name>
        <dbReference type="ChEBI" id="CHEBI:29105"/>
    </cofactor>
</comment>
<dbReference type="PANTHER" id="PTHR12756">
    <property type="entry name" value="CYTOSOLIC CARBOXYPEPTIDASE"/>
    <property type="match status" value="1"/>
</dbReference>
<dbReference type="InterPro" id="IPR040626">
    <property type="entry name" value="Pepdidase_M14_N"/>
</dbReference>
<dbReference type="STRING" id="1572751.PK98_14275"/>
<dbReference type="GO" id="GO:0008270">
    <property type="term" value="F:zinc ion binding"/>
    <property type="evidence" value="ECO:0007669"/>
    <property type="project" value="InterPro"/>
</dbReference>
<evidence type="ECO:0000313" key="5">
    <source>
        <dbReference type="Proteomes" id="UP000030988"/>
    </source>
</evidence>
<dbReference type="CDD" id="cd06234">
    <property type="entry name" value="M14_PaCCP-like"/>
    <property type="match status" value="1"/>
</dbReference>
<dbReference type="SUPFAM" id="SSF53187">
    <property type="entry name" value="Zn-dependent exopeptidases"/>
    <property type="match status" value="1"/>
</dbReference>
<accession>A0A0B2BU80</accession>
<dbReference type="InterPro" id="IPR050821">
    <property type="entry name" value="Cytosolic_carboxypeptidase"/>
</dbReference>
<gene>
    <name evidence="4" type="ORF">PK98_14275</name>
</gene>
<dbReference type="OrthoDB" id="5490902at2"/>
<dbReference type="GO" id="GO:0006508">
    <property type="term" value="P:proteolysis"/>
    <property type="evidence" value="ECO:0007669"/>
    <property type="project" value="InterPro"/>
</dbReference>
<evidence type="ECO:0000313" key="4">
    <source>
        <dbReference type="EMBL" id="KHL24999.1"/>
    </source>
</evidence>
<sequence>MNPIHIDAAFDSGNIEVVAIDAATATLTIRRDHQSDFFQWFHFRVAGTAGQALTLRITGLNASAYPGGWPDYQAAVSDDRQFWGRADSSWDAGEDGGTLTIRYILSGDLAWFAYFAPYSLERHHDLVADSAGAEGVTYRCLGHSLEGRAIDCLVMGEGTLPVWLFARQHPGESMAEWWMEGALEMLCDPADPVARVLRQKCRIHVVPNCNPDGSVRGHLRTNAAGVNLNREWHEPTAERSPEVLAIRNAMDESGVRFAMDVHGDEAIAANFMAGYDGVPSWTDRLGAEYDRYCTILDRRSPDFQTEIGYPKTPAGKANLSMSTNQLAERFGACAMTLEMPFKDNADLPDPVQGWSPERSKHLARDCLAALAEWLEA</sequence>
<dbReference type="InterPro" id="IPR000834">
    <property type="entry name" value="Peptidase_M14"/>
</dbReference>
<organism evidence="4 5">
    <name type="scientific">Croceibacterium mercuriale</name>
    <dbReference type="NCBI Taxonomy" id="1572751"/>
    <lineage>
        <taxon>Bacteria</taxon>
        <taxon>Pseudomonadati</taxon>
        <taxon>Pseudomonadota</taxon>
        <taxon>Alphaproteobacteria</taxon>
        <taxon>Sphingomonadales</taxon>
        <taxon>Erythrobacteraceae</taxon>
        <taxon>Croceibacterium</taxon>
    </lineage>
</organism>
<dbReference type="EMBL" id="JTDN01000002">
    <property type="protein sequence ID" value="KHL24999.1"/>
    <property type="molecule type" value="Genomic_DNA"/>
</dbReference>
<dbReference type="Pfam" id="PF00246">
    <property type="entry name" value="Peptidase_M14"/>
    <property type="match status" value="1"/>
</dbReference>
<comment type="caution">
    <text evidence="4">The sequence shown here is derived from an EMBL/GenBank/DDBJ whole genome shotgun (WGS) entry which is preliminary data.</text>
</comment>
<feature type="domain" description="Peptidase M14" evidence="3">
    <location>
        <begin position="116"/>
        <end position="374"/>
    </location>
</feature>
<dbReference type="Gene3D" id="3.40.630.10">
    <property type="entry name" value="Zn peptidases"/>
    <property type="match status" value="1"/>
</dbReference>
<dbReference type="AlphaFoldDB" id="A0A0B2BU80"/>